<protein>
    <submittedName>
        <fullName evidence="1">Uncharacterized protein</fullName>
    </submittedName>
</protein>
<dbReference type="AlphaFoldDB" id="A0A2I0A390"/>
<reference evidence="1 2" key="1">
    <citation type="journal article" date="2017" name="Nature">
        <title>The Apostasia genome and the evolution of orchids.</title>
        <authorList>
            <person name="Zhang G.Q."/>
            <person name="Liu K.W."/>
            <person name="Li Z."/>
            <person name="Lohaus R."/>
            <person name="Hsiao Y.Y."/>
            <person name="Niu S.C."/>
            <person name="Wang J.Y."/>
            <person name="Lin Y.C."/>
            <person name="Xu Q."/>
            <person name="Chen L.J."/>
            <person name="Yoshida K."/>
            <person name="Fujiwara S."/>
            <person name="Wang Z.W."/>
            <person name="Zhang Y.Q."/>
            <person name="Mitsuda N."/>
            <person name="Wang M."/>
            <person name="Liu G.H."/>
            <person name="Pecoraro L."/>
            <person name="Huang H.X."/>
            <person name="Xiao X.J."/>
            <person name="Lin M."/>
            <person name="Wu X.Y."/>
            <person name="Wu W.L."/>
            <person name="Chen Y.Y."/>
            <person name="Chang S.B."/>
            <person name="Sakamoto S."/>
            <person name="Ohme-Takagi M."/>
            <person name="Yagi M."/>
            <person name="Zeng S.J."/>
            <person name="Shen C.Y."/>
            <person name="Yeh C.M."/>
            <person name="Luo Y.B."/>
            <person name="Tsai W.C."/>
            <person name="Van de Peer Y."/>
            <person name="Liu Z.J."/>
        </authorList>
    </citation>
    <scope>NUCLEOTIDE SEQUENCE [LARGE SCALE GENOMIC DNA]</scope>
    <source>
        <strain evidence="2">cv. Shenzhen</strain>
        <tissue evidence="1">Stem</tissue>
    </source>
</reference>
<evidence type="ECO:0000313" key="1">
    <source>
        <dbReference type="EMBL" id="PKA50014.1"/>
    </source>
</evidence>
<dbReference type="PANTHER" id="PTHR33597:SF11">
    <property type="entry name" value="OS07G0620600 PROTEIN"/>
    <property type="match status" value="1"/>
</dbReference>
<dbReference type="EMBL" id="KZ452035">
    <property type="protein sequence ID" value="PKA50014.1"/>
    <property type="molecule type" value="Genomic_DNA"/>
</dbReference>
<name>A0A2I0A390_9ASPA</name>
<dbReference type="Proteomes" id="UP000236161">
    <property type="component" value="Unassembled WGS sequence"/>
</dbReference>
<evidence type="ECO:0000313" key="2">
    <source>
        <dbReference type="Proteomes" id="UP000236161"/>
    </source>
</evidence>
<accession>A0A2I0A390</accession>
<dbReference type="STRING" id="1088818.A0A2I0A390"/>
<organism evidence="1 2">
    <name type="scientific">Apostasia shenzhenica</name>
    <dbReference type="NCBI Taxonomy" id="1088818"/>
    <lineage>
        <taxon>Eukaryota</taxon>
        <taxon>Viridiplantae</taxon>
        <taxon>Streptophyta</taxon>
        <taxon>Embryophyta</taxon>
        <taxon>Tracheophyta</taxon>
        <taxon>Spermatophyta</taxon>
        <taxon>Magnoliopsida</taxon>
        <taxon>Liliopsida</taxon>
        <taxon>Asparagales</taxon>
        <taxon>Orchidaceae</taxon>
        <taxon>Apostasioideae</taxon>
        <taxon>Apostasia</taxon>
    </lineage>
</organism>
<proteinExistence type="predicted"/>
<sequence length="269" mass="29734">MKPSPRASRRPTDGYSAASDLAGSELVINLPDPRLLFIIARSLLLAAAVLCLPWLRSAIPSEPAVDTEWAGDELFFLPHLIQDMVSHGLLQPKGRALFLGNPGCHTDLLRENNVSFLPQGENQFTANRSLDFVFLIAGGSTDASLRFTNRVLRVGGIAAIRLGSDPIQPFNLPASYRMVYIRNFGPTILAVKKLYLDNAAGGQPARSLLSVPTKTRSDKLRNILKHLPELTGDSLVTFQRRFLAEWSSSEYERKKKKDQAKLESGNLRI</sequence>
<dbReference type="PANTHER" id="PTHR33597">
    <property type="entry name" value="OS02G0760400 PROTEIN"/>
    <property type="match status" value="1"/>
</dbReference>
<gene>
    <name evidence="1" type="ORF">AXF42_Ash017553</name>
</gene>
<keyword evidence="2" id="KW-1185">Reference proteome</keyword>
<dbReference type="OrthoDB" id="1919622at2759"/>